<name>Q10X52_TRIEI</name>
<organism evidence="2">
    <name type="scientific">Trichodesmium erythraeum (strain IMS101)</name>
    <dbReference type="NCBI Taxonomy" id="203124"/>
    <lineage>
        <taxon>Bacteria</taxon>
        <taxon>Bacillati</taxon>
        <taxon>Cyanobacteriota</taxon>
        <taxon>Cyanophyceae</taxon>
        <taxon>Oscillatoriophycideae</taxon>
        <taxon>Oscillatoriales</taxon>
        <taxon>Microcoleaceae</taxon>
        <taxon>Trichodesmium</taxon>
    </lineage>
</organism>
<evidence type="ECO:0000256" key="1">
    <source>
        <dbReference type="SAM" id="Phobius"/>
    </source>
</evidence>
<feature type="transmembrane region" description="Helical" evidence="1">
    <location>
        <begin position="73"/>
        <end position="106"/>
    </location>
</feature>
<keyword evidence="1" id="KW-0812">Transmembrane</keyword>
<dbReference type="RefSeq" id="WP_011613502.1">
    <property type="nucleotide sequence ID" value="NC_008312.1"/>
</dbReference>
<accession>Q10X52</accession>
<sequence length="201" mass="23942">MIFAPIMLPIIPPPKGFKIFYSSHSELLLVYRPNGMRYLIIFSMIRLLAWLLFCIFIAILLITSFLLIQDYLIIILTFIFLFIPLVMYFFVAKIVDQVYIIIYFFLAKARFDLRLDYLVFNEKLGNFKEKKHEIRRSKIKYIQQIKTSGFKRNRLSSWGLLIKTTHQDYQLLAYQSYDNIQWLGNIIAAWAKVSYLPSLEK</sequence>
<keyword evidence="1" id="KW-0472">Membrane</keyword>
<dbReference type="OrthoDB" id="3078568at2"/>
<reference evidence="2" key="1">
    <citation type="submission" date="2006-06" db="EMBL/GenBank/DDBJ databases">
        <title>Complete sequence of Trichodesmium erythraeum IMS101.</title>
        <authorList>
            <consortium name="US DOE Joint Genome Institute"/>
            <person name="Copeland A."/>
            <person name="Lucas S."/>
            <person name="Lapidus A."/>
            <person name="Barry K."/>
            <person name="Detter J.C."/>
            <person name="Glavina del Rio T."/>
            <person name="Hammon N."/>
            <person name="Israni S."/>
            <person name="Dalin E."/>
            <person name="Tice H."/>
            <person name="Pitluck S."/>
            <person name="Kiss H."/>
            <person name="Munk A.C."/>
            <person name="Brettin T."/>
            <person name="Bruce D."/>
            <person name="Han C."/>
            <person name="Tapia R."/>
            <person name="Gilna P."/>
            <person name="Schmutz J."/>
            <person name="Larimer F."/>
            <person name="Land M."/>
            <person name="Hauser L."/>
            <person name="Kyrpides N."/>
            <person name="Kim E."/>
            <person name="Richardson P."/>
        </authorList>
    </citation>
    <scope>NUCLEOTIDE SEQUENCE [LARGE SCALE GENOMIC DNA]</scope>
    <source>
        <strain evidence="2">IMS101</strain>
    </source>
</reference>
<feature type="transmembrane region" description="Helical" evidence="1">
    <location>
        <begin position="47"/>
        <end position="67"/>
    </location>
</feature>
<dbReference type="eggNOG" id="ENOG5033IF6">
    <property type="taxonomic scope" value="Bacteria"/>
</dbReference>
<dbReference type="AlphaFoldDB" id="Q10X52"/>
<gene>
    <name evidence="2" type="ordered locus">Tery_4166</name>
</gene>
<protein>
    <submittedName>
        <fullName evidence="2">Uncharacterized protein</fullName>
    </submittedName>
</protein>
<evidence type="ECO:0000313" key="2">
    <source>
        <dbReference type="EMBL" id="ABG53172.1"/>
    </source>
</evidence>
<dbReference type="KEGG" id="ter:Tery_4166"/>
<proteinExistence type="predicted"/>
<keyword evidence="1" id="KW-1133">Transmembrane helix</keyword>
<dbReference type="EMBL" id="CP000393">
    <property type="protein sequence ID" value="ABG53172.1"/>
    <property type="molecule type" value="Genomic_DNA"/>
</dbReference>
<dbReference type="HOGENOM" id="CLU_1407267_0_0_3"/>